<dbReference type="EMBL" id="UINC01070303">
    <property type="protein sequence ID" value="SVC04346.1"/>
    <property type="molecule type" value="Genomic_DNA"/>
</dbReference>
<evidence type="ECO:0000256" key="2">
    <source>
        <dbReference type="ARBA" id="ARBA00023172"/>
    </source>
</evidence>
<evidence type="ECO:0000313" key="4">
    <source>
        <dbReference type="EMBL" id="SVC04346.1"/>
    </source>
</evidence>
<feature type="domain" description="Core-binding (CB)" evidence="3">
    <location>
        <begin position="122"/>
        <end position="227"/>
    </location>
</feature>
<dbReference type="InterPro" id="IPR044068">
    <property type="entry name" value="CB"/>
</dbReference>
<organism evidence="4">
    <name type="scientific">marine metagenome</name>
    <dbReference type="NCBI Taxonomy" id="408172"/>
    <lineage>
        <taxon>unclassified sequences</taxon>
        <taxon>metagenomes</taxon>
        <taxon>ecological metagenomes</taxon>
    </lineage>
</organism>
<dbReference type="SUPFAM" id="SSF56349">
    <property type="entry name" value="DNA breaking-rejoining enzymes"/>
    <property type="match status" value="1"/>
</dbReference>
<accession>A0A382IXJ6</accession>
<dbReference type="GO" id="GO:0006310">
    <property type="term" value="P:DNA recombination"/>
    <property type="evidence" value="ECO:0007669"/>
    <property type="project" value="UniProtKB-KW"/>
</dbReference>
<dbReference type="PROSITE" id="PS51900">
    <property type="entry name" value="CB"/>
    <property type="match status" value="1"/>
</dbReference>
<dbReference type="InterPro" id="IPR046668">
    <property type="entry name" value="DUF6538"/>
</dbReference>
<protein>
    <recommendedName>
        <fullName evidence="3">Core-binding (CB) domain-containing protein</fullName>
    </recommendedName>
</protein>
<dbReference type="AlphaFoldDB" id="A0A382IXJ6"/>
<evidence type="ECO:0000259" key="3">
    <source>
        <dbReference type="PROSITE" id="PS51900"/>
    </source>
</evidence>
<dbReference type="Pfam" id="PF20172">
    <property type="entry name" value="DUF6538"/>
    <property type="match status" value="1"/>
</dbReference>
<dbReference type="InterPro" id="IPR010998">
    <property type="entry name" value="Integrase_recombinase_N"/>
</dbReference>
<dbReference type="Gene3D" id="1.10.443.10">
    <property type="entry name" value="Intergrase catalytic core"/>
    <property type="match status" value="1"/>
</dbReference>
<name>A0A382IXJ6_9ZZZZ</name>
<dbReference type="GO" id="GO:0003677">
    <property type="term" value="F:DNA binding"/>
    <property type="evidence" value="ECO:0007669"/>
    <property type="project" value="UniProtKB-KW"/>
</dbReference>
<dbReference type="GO" id="GO:0015074">
    <property type="term" value="P:DNA integration"/>
    <property type="evidence" value="ECO:0007669"/>
    <property type="project" value="InterPro"/>
</dbReference>
<evidence type="ECO:0000256" key="1">
    <source>
        <dbReference type="ARBA" id="ARBA00023125"/>
    </source>
</evidence>
<keyword evidence="1" id="KW-0238">DNA-binding</keyword>
<reference evidence="4" key="1">
    <citation type="submission" date="2018-05" db="EMBL/GenBank/DDBJ databases">
        <authorList>
            <person name="Lanie J.A."/>
            <person name="Ng W.-L."/>
            <person name="Kazmierczak K.M."/>
            <person name="Andrzejewski T.M."/>
            <person name="Davidsen T.M."/>
            <person name="Wayne K.J."/>
            <person name="Tettelin H."/>
            <person name="Glass J.I."/>
            <person name="Rusch D."/>
            <person name="Podicherti R."/>
            <person name="Tsui H.-C.T."/>
            <person name="Winkler M.E."/>
        </authorList>
    </citation>
    <scope>NUCLEOTIDE SEQUENCE</scope>
</reference>
<dbReference type="InterPro" id="IPR011010">
    <property type="entry name" value="DNA_brk_join_enz"/>
</dbReference>
<feature type="non-terminal residue" evidence="4">
    <location>
        <position position="332"/>
    </location>
</feature>
<gene>
    <name evidence="4" type="ORF">METZ01_LOCUS257200</name>
</gene>
<sequence length="332" mass="37605">MSATYLVHRKTGASYSFRSVIPKDLQTQLGTREFQLSLRCGILKQAKLLSAHLHNLTQNLYVKIRKSSGQLKISTHEIKEILKAELAKLYHSGPIPKTIGKVEVASLQPEITPRDESSHNGITLSELSKKFLSSKTEVGYPDKTVSGYRDTHKLMLEVLGDIPIDSLTHEDGRKFVQTIKQLPANRSKKYPTLSVKELLELKDMQTLNPKTILKHTERVSALFNWAIKQGYTSQNVFRGKLEPTLNNKQQVIEKHFSQQELDLILGDALQVESLQQDKPERYWVTMIAAYSGARLNEICQLNVNDIQQQEGIWVMKLLSDTIDKSVKTQAGN</sequence>
<proteinExistence type="predicted"/>
<dbReference type="Gene3D" id="1.10.150.130">
    <property type="match status" value="1"/>
</dbReference>
<keyword evidence="2" id="KW-0233">DNA recombination</keyword>
<dbReference type="InterPro" id="IPR013762">
    <property type="entry name" value="Integrase-like_cat_sf"/>
</dbReference>